<accession>A0AAE0JSZ3</accession>
<keyword evidence="1" id="KW-0732">Signal</keyword>
<sequence>MAEGVFLWVALALRNLQSGLAKGGDFDELLRRLKTLPKDLSDLYTVIATPPSNLNLILAAHSLVFGPGEGLAGIRLVTMLLATDADLVDDDVLHHGDSCLLSADALAQRLQALGRRIDARCAGLVEVGVYGDDPPIDMVSFIHRSAVDFVTGTAESRRLLACDGDDEAATAEARRFAVVRAQLISGYLSPSIPAEHYSTSVAAYLNGLWKLSGKFEADIRVEIELLAHTAPSVDLRFRYFPCDMTRRPHQWPDYMALPQAPLAAAAAARYGPTPPANSAECAANLDLWAPLRTLLLAATKEDLSAAPVVVQLTLTTNTIRVKRHATPPVSPPELRSVTDPPASVLTLTLTCTGTAVEAEIKKKTGMMGNGIVVPIIRKESYLAVVFHASDIIPPQRRE</sequence>
<proteinExistence type="predicted"/>
<dbReference type="InterPro" id="IPR056693">
    <property type="entry name" value="DUF7791"/>
</dbReference>
<dbReference type="PANTHER" id="PTHR10039:SF5">
    <property type="entry name" value="NACHT DOMAIN-CONTAINING PROTEIN"/>
    <property type="match status" value="1"/>
</dbReference>
<dbReference type="PANTHER" id="PTHR10039">
    <property type="entry name" value="AMELOGENIN"/>
    <property type="match status" value="1"/>
</dbReference>
<dbReference type="Pfam" id="PF25053">
    <property type="entry name" value="DUF7791"/>
    <property type="match status" value="1"/>
</dbReference>
<dbReference type="Proteomes" id="UP001287356">
    <property type="component" value="Unassembled WGS sequence"/>
</dbReference>
<dbReference type="AlphaFoldDB" id="A0AAE0JSZ3"/>
<reference evidence="3" key="2">
    <citation type="submission" date="2023-06" db="EMBL/GenBank/DDBJ databases">
        <authorList>
            <consortium name="Lawrence Berkeley National Laboratory"/>
            <person name="Haridas S."/>
            <person name="Hensen N."/>
            <person name="Bonometti L."/>
            <person name="Westerberg I."/>
            <person name="Brannstrom I.O."/>
            <person name="Guillou S."/>
            <person name="Cros-Aarteil S."/>
            <person name="Calhoun S."/>
            <person name="Kuo A."/>
            <person name="Mondo S."/>
            <person name="Pangilinan J."/>
            <person name="Riley R."/>
            <person name="Labutti K."/>
            <person name="Andreopoulos B."/>
            <person name="Lipzen A."/>
            <person name="Chen C."/>
            <person name="Yanf M."/>
            <person name="Daum C."/>
            <person name="Ng V."/>
            <person name="Clum A."/>
            <person name="Steindorff A."/>
            <person name="Ohm R."/>
            <person name="Martin F."/>
            <person name="Silar P."/>
            <person name="Natvig D."/>
            <person name="Lalanne C."/>
            <person name="Gautier V."/>
            <person name="Ament-Velasquez S.L."/>
            <person name="Kruys A."/>
            <person name="Hutchinson M.I."/>
            <person name="Powell A.J."/>
            <person name="Barry K."/>
            <person name="Miller A.N."/>
            <person name="Grigoriev I.V."/>
            <person name="Debuchy R."/>
            <person name="Gladieux P."/>
            <person name="Thoren M.H."/>
            <person name="Johannesson H."/>
        </authorList>
    </citation>
    <scope>NUCLEOTIDE SEQUENCE</scope>
    <source>
        <strain evidence="3">CBS 958.72</strain>
    </source>
</reference>
<evidence type="ECO:0000313" key="3">
    <source>
        <dbReference type="EMBL" id="KAK3358412.1"/>
    </source>
</evidence>
<gene>
    <name evidence="3" type="ORF">B0T24DRAFT_671903</name>
</gene>
<keyword evidence="4" id="KW-1185">Reference proteome</keyword>
<dbReference type="EMBL" id="JAULSN010000016">
    <property type="protein sequence ID" value="KAK3358412.1"/>
    <property type="molecule type" value="Genomic_DNA"/>
</dbReference>
<name>A0AAE0JSZ3_9PEZI</name>
<organism evidence="3 4">
    <name type="scientific">Lasiosphaeria ovina</name>
    <dbReference type="NCBI Taxonomy" id="92902"/>
    <lineage>
        <taxon>Eukaryota</taxon>
        <taxon>Fungi</taxon>
        <taxon>Dikarya</taxon>
        <taxon>Ascomycota</taxon>
        <taxon>Pezizomycotina</taxon>
        <taxon>Sordariomycetes</taxon>
        <taxon>Sordariomycetidae</taxon>
        <taxon>Sordariales</taxon>
        <taxon>Lasiosphaeriaceae</taxon>
        <taxon>Lasiosphaeria</taxon>
    </lineage>
</organism>
<feature type="signal peptide" evidence="1">
    <location>
        <begin position="1"/>
        <end position="21"/>
    </location>
</feature>
<comment type="caution">
    <text evidence="3">The sequence shown here is derived from an EMBL/GenBank/DDBJ whole genome shotgun (WGS) entry which is preliminary data.</text>
</comment>
<evidence type="ECO:0000256" key="1">
    <source>
        <dbReference type="SAM" id="SignalP"/>
    </source>
</evidence>
<evidence type="ECO:0000313" key="4">
    <source>
        <dbReference type="Proteomes" id="UP001287356"/>
    </source>
</evidence>
<evidence type="ECO:0000259" key="2">
    <source>
        <dbReference type="Pfam" id="PF25053"/>
    </source>
</evidence>
<reference evidence="3" key="1">
    <citation type="journal article" date="2023" name="Mol. Phylogenet. Evol.">
        <title>Genome-scale phylogeny and comparative genomics of the fungal order Sordariales.</title>
        <authorList>
            <person name="Hensen N."/>
            <person name="Bonometti L."/>
            <person name="Westerberg I."/>
            <person name="Brannstrom I.O."/>
            <person name="Guillou S."/>
            <person name="Cros-Aarteil S."/>
            <person name="Calhoun S."/>
            <person name="Haridas S."/>
            <person name="Kuo A."/>
            <person name="Mondo S."/>
            <person name="Pangilinan J."/>
            <person name="Riley R."/>
            <person name="LaButti K."/>
            <person name="Andreopoulos B."/>
            <person name="Lipzen A."/>
            <person name="Chen C."/>
            <person name="Yan M."/>
            <person name="Daum C."/>
            <person name="Ng V."/>
            <person name="Clum A."/>
            <person name="Steindorff A."/>
            <person name="Ohm R.A."/>
            <person name="Martin F."/>
            <person name="Silar P."/>
            <person name="Natvig D.O."/>
            <person name="Lalanne C."/>
            <person name="Gautier V."/>
            <person name="Ament-Velasquez S.L."/>
            <person name="Kruys A."/>
            <person name="Hutchinson M.I."/>
            <person name="Powell A.J."/>
            <person name="Barry K."/>
            <person name="Miller A.N."/>
            <person name="Grigoriev I.V."/>
            <person name="Debuchy R."/>
            <person name="Gladieux P."/>
            <person name="Hiltunen Thoren M."/>
            <person name="Johannesson H."/>
        </authorList>
    </citation>
    <scope>NUCLEOTIDE SEQUENCE</scope>
    <source>
        <strain evidence="3">CBS 958.72</strain>
    </source>
</reference>
<feature type="domain" description="DUF7791" evidence="2">
    <location>
        <begin position="94"/>
        <end position="160"/>
    </location>
</feature>
<protein>
    <recommendedName>
        <fullName evidence="2">DUF7791 domain-containing protein</fullName>
    </recommendedName>
</protein>
<feature type="chain" id="PRO_5042026762" description="DUF7791 domain-containing protein" evidence="1">
    <location>
        <begin position="22"/>
        <end position="398"/>
    </location>
</feature>